<dbReference type="GO" id="GO:0120015">
    <property type="term" value="F:sterol transfer activity"/>
    <property type="evidence" value="ECO:0007669"/>
    <property type="project" value="TreeGrafter"/>
</dbReference>
<evidence type="ECO:0000256" key="3">
    <source>
        <dbReference type="SAM" id="MobiDB-lite"/>
    </source>
</evidence>
<dbReference type="InterPro" id="IPR031968">
    <property type="entry name" value="VASt"/>
</dbReference>
<dbReference type="GO" id="GO:0032366">
    <property type="term" value="P:intracellular sterol transport"/>
    <property type="evidence" value="ECO:0007669"/>
    <property type="project" value="TreeGrafter"/>
</dbReference>
<dbReference type="GO" id="GO:0005886">
    <property type="term" value="C:plasma membrane"/>
    <property type="evidence" value="ECO:0007669"/>
    <property type="project" value="TreeGrafter"/>
</dbReference>
<dbReference type="Pfam" id="PF16016">
    <property type="entry name" value="VASt"/>
    <property type="match status" value="1"/>
</dbReference>
<feature type="region of interest" description="Disordered" evidence="3">
    <location>
        <begin position="427"/>
        <end position="469"/>
    </location>
</feature>
<comment type="subcellular location">
    <subcellularLocation>
        <location evidence="1">Membrane</location>
    </subcellularLocation>
</comment>
<evidence type="ECO:0000313" key="7">
    <source>
        <dbReference type="Proteomes" id="UP000198287"/>
    </source>
</evidence>
<evidence type="ECO:0000256" key="1">
    <source>
        <dbReference type="ARBA" id="ARBA00004370"/>
    </source>
</evidence>
<organism evidence="6 7">
    <name type="scientific">Folsomia candida</name>
    <name type="common">Springtail</name>
    <dbReference type="NCBI Taxonomy" id="158441"/>
    <lineage>
        <taxon>Eukaryota</taxon>
        <taxon>Metazoa</taxon>
        <taxon>Ecdysozoa</taxon>
        <taxon>Arthropoda</taxon>
        <taxon>Hexapoda</taxon>
        <taxon>Collembola</taxon>
        <taxon>Entomobryomorpha</taxon>
        <taxon>Isotomoidea</taxon>
        <taxon>Isotomidae</taxon>
        <taxon>Proisotominae</taxon>
        <taxon>Folsomia</taxon>
    </lineage>
</organism>
<keyword evidence="7" id="KW-1185">Reference proteome</keyword>
<dbReference type="PANTHER" id="PTHR23319">
    <property type="entry name" value="GRAM DOMAIN CONTAINING 1B, ISOFORM E"/>
    <property type="match status" value="1"/>
</dbReference>
<gene>
    <name evidence="6" type="ORF">Fcan01_06097</name>
</gene>
<feature type="compositionally biased region" description="Basic residues" evidence="3">
    <location>
        <begin position="441"/>
        <end position="450"/>
    </location>
</feature>
<dbReference type="GO" id="GO:0005789">
    <property type="term" value="C:endoplasmic reticulum membrane"/>
    <property type="evidence" value="ECO:0007669"/>
    <property type="project" value="TreeGrafter"/>
</dbReference>
<dbReference type="GO" id="GO:0140268">
    <property type="term" value="C:endoplasmic reticulum-plasma membrane contact site"/>
    <property type="evidence" value="ECO:0007669"/>
    <property type="project" value="TreeGrafter"/>
</dbReference>
<dbReference type="STRING" id="158441.A0A226EUH7"/>
<dbReference type="PANTHER" id="PTHR23319:SF4">
    <property type="entry name" value="GRAM DOMAIN CONTAINING 1B, ISOFORM E"/>
    <property type="match status" value="1"/>
</dbReference>
<comment type="caution">
    <text evidence="6">The sequence shown here is derived from an EMBL/GenBank/DDBJ whole genome shotgun (WGS) entry which is preliminary data.</text>
</comment>
<feature type="compositionally biased region" description="Polar residues" evidence="3">
    <location>
        <begin position="617"/>
        <end position="633"/>
    </location>
</feature>
<feature type="domain" description="VASt" evidence="5">
    <location>
        <begin position="254"/>
        <end position="425"/>
    </location>
</feature>
<protein>
    <submittedName>
        <fullName evidence="6">GRAM domain-containing protein 1B</fullName>
    </submittedName>
</protein>
<dbReference type="GO" id="GO:0032934">
    <property type="term" value="F:sterol binding"/>
    <property type="evidence" value="ECO:0007669"/>
    <property type="project" value="TreeGrafter"/>
</dbReference>
<accession>A0A226EUH7</accession>
<proteinExistence type="predicted"/>
<reference evidence="6 7" key="1">
    <citation type="submission" date="2015-12" db="EMBL/GenBank/DDBJ databases">
        <title>The genome of Folsomia candida.</title>
        <authorList>
            <person name="Faddeeva A."/>
            <person name="Derks M.F."/>
            <person name="Anvar Y."/>
            <person name="Smit S."/>
            <person name="Van Straalen N."/>
            <person name="Roelofs D."/>
        </authorList>
    </citation>
    <scope>NUCLEOTIDE SEQUENCE [LARGE SCALE GENOMIC DNA]</scope>
    <source>
        <strain evidence="6 7">VU population</strain>
        <tissue evidence="6">Whole body</tissue>
    </source>
</reference>
<evidence type="ECO:0000313" key="6">
    <source>
        <dbReference type="EMBL" id="OXA60807.1"/>
    </source>
</evidence>
<feature type="region of interest" description="Disordered" evidence="3">
    <location>
        <begin position="611"/>
        <end position="638"/>
    </location>
</feature>
<dbReference type="Proteomes" id="UP000198287">
    <property type="component" value="Unassembled WGS sequence"/>
</dbReference>
<feature type="compositionally biased region" description="Basic residues" evidence="3">
    <location>
        <begin position="153"/>
        <end position="165"/>
    </location>
</feature>
<dbReference type="AlphaFoldDB" id="A0A226EUH7"/>
<feature type="region of interest" description="Disordered" evidence="3">
    <location>
        <begin position="131"/>
        <end position="197"/>
    </location>
</feature>
<dbReference type="PROSITE" id="PS51778">
    <property type="entry name" value="VAST"/>
    <property type="match status" value="1"/>
</dbReference>
<keyword evidence="2 4" id="KW-0472">Membrane</keyword>
<dbReference type="OrthoDB" id="2162691at2759"/>
<sequence length="655" mass="72358">MPSPTNSEREQSEFLSNQLHSGWVENPRMNRSISCVEFDSDDKIEDNKISPTIDPTPAAPTPRVKSETIFGHVFSRGGGKRKDLKLNLEVANGRANNLRASKSNLDLSGGISSDTIAPDFHLFKKTFSKRTHSTISTTTTPTPNSETSSVFSSKKREHNKSKKKSKDSFISSSSSSKKHEINGNEMGPSIIITHNSSPPVTKIHEEFHNGTSSVGMEPSDLSDSSDSDQEFQAAEGMEELDSREIPVCPASHTEGREVINTAISCSIDQLFTMLFTSSKFYLDFHTSRKTFNIQQAPWEFGKDKKKTRQVSMTVSLNAVMGPKHSQITETQVMDTVSKPGLFYGIDCESVNAGVPYADTFYVTVHFCLSRISATETRFVAVADIKYRKSVWGITKSIIEKNAWAGLEEFYSHMERALKEECTKMTLGGSPIPSPKHEASLTRRRPPRNKGRAPPVPIGVTPSNKIGGGGGGMVTNEAPDATVRESTSVATTLPFASDSSLVLKIIVCILSALLLLNAFLYFKLNHLESSTTMSSLFPPPSFTLPGEMPQNHQDWLLLLQKQEALHRIELQKWHEILMSALKILHQAESDLEALKFHISSYSGGKYSVEMTKPEDPTSSHINIKSSDKSAMTGSDDTKTGEYFTKTFQEDIRAAEL</sequence>
<keyword evidence="4" id="KW-1133">Transmembrane helix</keyword>
<feature type="region of interest" description="Disordered" evidence="3">
    <location>
        <begin position="1"/>
        <end position="21"/>
    </location>
</feature>
<dbReference type="EMBL" id="LNIX01000002">
    <property type="protein sequence ID" value="OXA60807.1"/>
    <property type="molecule type" value="Genomic_DNA"/>
</dbReference>
<feature type="transmembrane region" description="Helical" evidence="4">
    <location>
        <begin position="500"/>
        <end position="521"/>
    </location>
</feature>
<evidence type="ECO:0000259" key="5">
    <source>
        <dbReference type="PROSITE" id="PS51778"/>
    </source>
</evidence>
<evidence type="ECO:0000256" key="4">
    <source>
        <dbReference type="SAM" id="Phobius"/>
    </source>
</evidence>
<keyword evidence="4" id="KW-0812">Transmembrane</keyword>
<feature type="region of interest" description="Disordered" evidence="3">
    <location>
        <begin position="210"/>
        <end position="240"/>
    </location>
</feature>
<name>A0A226EUH7_FOLCA</name>
<feature type="compositionally biased region" description="Low complexity" evidence="3">
    <location>
        <begin position="133"/>
        <end position="149"/>
    </location>
</feature>
<evidence type="ECO:0000256" key="2">
    <source>
        <dbReference type="ARBA" id="ARBA00023136"/>
    </source>
</evidence>
<dbReference type="InterPro" id="IPR051482">
    <property type="entry name" value="Cholesterol_transport"/>
</dbReference>